<name>A0AAJ0FP71_9HYPO</name>
<organism evidence="3 4">
    <name type="scientific">Conoideocrella luteorostrata</name>
    <dbReference type="NCBI Taxonomy" id="1105319"/>
    <lineage>
        <taxon>Eukaryota</taxon>
        <taxon>Fungi</taxon>
        <taxon>Dikarya</taxon>
        <taxon>Ascomycota</taxon>
        <taxon>Pezizomycotina</taxon>
        <taxon>Sordariomycetes</taxon>
        <taxon>Hypocreomycetidae</taxon>
        <taxon>Hypocreales</taxon>
        <taxon>Clavicipitaceae</taxon>
        <taxon>Conoideocrella</taxon>
    </lineage>
</organism>
<comment type="caution">
    <text evidence="3">The sequence shown here is derived from an EMBL/GenBank/DDBJ whole genome shotgun (WGS) entry which is preliminary data.</text>
</comment>
<gene>
    <name evidence="3" type="ORF">QQS21_010681</name>
</gene>
<feature type="region of interest" description="Disordered" evidence="1">
    <location>
        <begin position="248"/>
        <end position="279"/>
    </location>
</feature>
<dbReference type="AlphaFoldDB" id="A0AAJ0FP71"/>
<feature type="region of interest" description="Disordered" evidence="1">
    <location>
        <begin position="37"/>
        <end position="106"/>
    </location>
</feature>
<feature type="compositionally biased region" description="Polar residues" evidence="1">
    <location>
        <begin position="248"/>
        <end position="257"/>
    </location>
</feature>
<feature type="signal peptide" evidence="2">
    <location>
        <begin position="1"/>
        <end position="20"/>
    </location>
</feature>
<feature type="compositionally biased region" description="Polar residues" evidence="1">
    <location>
        <begin position="201"/>
        <end position="215"/>
    </location>
</feature>
<reference evidence="3" key="1">
    <citation type="submission" date="2023-06" db="EMBL/GenBank/DDBJ databases">
        <title>Conoideocrella luteorostrata (Hypocreales: Clavicipitaceae), a potential biocontrol fungus for elongate hemlock scale in United States Christmas tree production areas.</title>
        <authorList>
            <person name="Barrett H."/>
            <person name="Lovett B."/>
            <person name="Macias A.M."/>
            <person name="Stajich J.E."/>
            <person name="Kasson M.T."/>
        </authorList>
    </citation>
    <scope>NUCLEOTIDE SEQUENCE</scope>
    <source>
        <strain evidence="3">ARSEF 14590</strain>
    </source>
</reference>
<evidence type="ECO:0000256" key="1">
    <source>
        <dbReference type="SAM" id="MobiDB-lite"/>
    </source>
</evidence>
<feature type="region of interest" description="Disordered" evidence="1">
    <location>
        <begin position="127"/>
        <end position="235"/>
    </location>
</feature>
<accession>A0AAJ0FP71</accession>
<evidence type="ECO:0000256" key="2">
    <source>
        <dbReference type="SAM" id="SignalP"/>
    </source>
</evidence>
<feature type="compositionally biased region" description="Low complexity" evidence="1">
    <location>
        <begin position="258"/>
        <end position="272"/>
    </location>
</feature>
<keyword evidence="4" id="KW-1185">Reference proteome</keyword>
<dbReference type="Proteomes" id="UP001251528">
    <property type="component" value="Unassembled WGS sequence"/>
</dbReference>
<feature type="compositionally biased region" description="Low complexity" evidence="1">
    <location>
        <begin position="183"/>
        <end position="200"/>
    </location>
</feature>
<evidence type="ECO:0000313" key="4">
    <source>
        <dbReference type="Proteomes" id="UP001251528"/>
    </source>
</evidence>
<protein>
    <submittedName>
        <fullName evidence="3">Uncharacterized protein</fullName>
    </submittedName>
</protein>
<feature type="chain" id="PRO_5042531720" evidence="2">
    <location>
        <begin position="21"/>
        <end position="772"/>
    </location>
</feature>
<dbReference type="EMBL" id="JASWJB010000321">
    <property type="protein sequence ID" value="KAK2591612.1"/>
    <property type="molecule type" value="Genomic_DNA"/>
</dbReference>
<sequence length="772" mass="80463">MKVKVGKAALLCAGLFECSASAIVGAAGPGGELRPGQILLPASDGASERVADRETEQKDRLNRSSGPANHQPWVHRNVPVNGTTDTSAPLSSSHSSASSSSFTSTTPSSVIELTYTIVSSTTTIIQGRIGSPSQDSSTSSSSPTSPSSTPQSPSLPSQQDPLSTSADPWPSDSTTRKGRTRTRSQSPASSPSSFLPSNSTYGWPSTDGRNSSTANGALATHASARKHRPLTNSTNALNTTFQTLTKQRPYPTNVTNGTITRTRTGPLTTSRSRSPKPVTVTMECPTNGQQCYLIGMKGKPKKSVPTITVTRNCTPFRDNFEPMTIYSIVHTSTVTFYGNRSEYKPPFSTIQTPQYCIPSAKSLEDWPTASDIGTHVTGATTDGENFSLTTDILHMPTPLILRPKFTFVTTDKNPAVVFPSDPPPPDYSKTDAGPYPDPVVHKTAPPADPTPEADNQPPPTFKVTAQGTQVVINTRTFSVGPGVTTVVTVDGGRFTIYPTAVVGEGATVTKPPPAPTAIGVSTPTSGVVGSMHVSLSGSQAVVDGVTMTMPPYDTTTMVNGHVVTISRNKIVVGTNSFNFNPSQAPRETDVVVAGGEMLTAVGKSVVVLRSKTITYGPGIPLTTEVIEGDTITVGPSGVFVHGMMIGGLSAGATDSRLEVIGGATITKVAPSIAIINGRTFTVGPGSQLTTVELAGQYFTIGPLGVVGSTLTLTYPFGSSIVTTIVPTGSWLSNFPIETKPAKGKDSLASLLRPSLPVSGLALSIAIGVLVFA</sequence>
<evidence type="ECO:0000313" key="3">
    <source>
        <dbReference type="EMBL" id="KAK2591612.1"/>
    </source>
</evidence>
<feature type="compositionally biased region" description="Low complexity" evidence="1">
    <location>
        <begin position="86"/>
        <end position="106"/>
    </location>
</feature>
<keyword evidence="2" id="KW-0732">Signal</keyword>
<proteinExistence type="predicted"/>
<feature type="compositionally biased region" description="Basic and acidic residues" evidence="1">
    <location>
        <begin position="46"/>
        <end position="62"/>
    </location>
</feature>
<feature type="compositionally biased region" description="Low complexity" evidence="1">
    <location>
        <begin position="127"/>
        <end position="165"/>
    </location>
</feature>
<feature type="region of interest" description="Disordered" evidence="1">
    <location>
        <begin position="416"/>
        <end position="460"/>
    </location>
</feature>